<dbReference type="FunFam" id="3.40.50.1390:FF:000001">
    <property type="entry name" value="DNA recombinase"/>
    <property type="match status" value="1"/>
</dbReference>
<dbReference type="InterPro" id="IPR006119">
    <property type="entry name" value="Resolv_N"/>
</dbReference>
<dbReference type="InterPro" id="IPR036162">
    <property type="entry name" value="Resolvase-like_N_sf"/>
</dbReference>
<dbReference type="Gene3D" id="1.10.10.60">
    <property type="entry name" value="Homeodomain-like"/>
    <property type="match status" value="1"/>
</dbReference>
<gene>
    <name evidence="9" type="primary">hin_3</name>
    <name evidence="9" type="ORF">NCTC13315_03021</name>
</gene>
<evidence type="ECO:0000256" key="4">
    <source>
        <dbReference type="ARBA" id="ARBA00023125"/>
    </source>
</evidence>
<dbReference type="PANTHER" id="PTHR30461:SF2">
    <property type="entry name" value="SERINE RECOMBINASE PINE-RELATED"/>
    <property type="match status" value="1"/>
</dbReference>
<keyword evidence="4" id="KW-0238">DNA-binding</keyword>
<evidence type="ECO:0000256" key="6">
    <source>
        <dbReference type="PIRSR" id="PIRSR606118-50"/>
    </source>
</evidence>
<sequence>MSRLIGYARVSTIEQNLNLQIDALIQAGCQKNYIYKDKVSGSKTERPGLTQCLENLSAGDVLVVWRLDRLGRSMVHLVSLIETLREKGVGFKSLCDGAINTTTASGELVFNIFSSMAQFERRLIQERTHAGLQAARARGRKGGRPKVDASKIQAAKRMHQDKALSIADICKVLNISKPTLYRYLAS</sequence>
<dbReference type="InterPro" id="IPR009057">
    <property type="entry name" value="Homeodomain-like_sf"/>
</dbReference>
<name>A0A378JR24_9GAMM</name>
<organism evidence="9 10">
    <name type="scientific">Legionella beliardensis</name>
    <dbReference type="NCBI Taxonomy" id="91822"/>
    <lineage>
        <taxon>Bacteria</taxon>
        <taxon>Pseudomonadati</taxon>
        <taxon>Pseudomonadota</taxon>
        <taxon>Gammaproteobacteria</taxon>
        <taxon>Legionellales</taxon>
        <taxon>Legionellaceae</taxon>
        <taxon>Legionella</taxon>
    </lineage>
</organism>
<dbReference type="PROSITE" id="PS51736">
    <property type="entry name" value="RECOMBINASES_3"/>
    <property type="match status" value="1"/>
</dbReference>
<dbReference type="CDD" id="cd03768">
    <property type="entry name" value="SR_ResInv"/>
    <property type="match status" value="1"/>
</dbReference>
<keyword evidence="5" id="KW-0233">DNA recombination</keyword>
<dbReference type="Gene3D" id="3.40.50.1390">
    <property type="entry name" value="Resolvase, N-terminal catalytic domain"/>
    <property type="match status" value="1"/>
</dbReference>
<dbReference type="CDD" id="cd00569">
    <property type="entry name" value="HTH_Hin_like"/>
    <property type="match status" value="1"/>
</dbReference>
<dbReference type="PROSITE" id="PS00398">
    <property type="entry name" value="RECOMBINASES_2"/>
    <property type="match status" value="1"/>
</dbReference>
<evidence type="ECO:0000256" key="7">
    <source>
        <dbReference type="PROSITE-ProRule" id="PRU10137"/>
    </source>
</evidence>
<evidence type="ECO:0000256" key="1">
    <source>
        <dbReference type="ARBA" id="ARBA00009913"/>
    </source>
</evidence>
<dbReference type="GO" id="GO:0000150">
    <property type="term" value="F:DNA strand exchange activity"/>
    <property type="evidence" value="ECO:0007669"/>
    <property type="project" value="UniProtKB-KW"/>
</dbReference>
<dbReference type="InterPro" id="IPR050639">
    <property type="entry name" value="SSR_resolvase"/>
</dbReference>
<dbReference type="PANTHER" id="PTHR30461">
    <property type="entry name" value="DNA-INVERTASE FROM LAMBDOID PROPHAGE"/>
    <property type="match status" value="1"/>
</dbReference>
<dbReference type="Pfam" id="PF02796">
    <property type="entry name" value="HTH_7"/>
    <property type="match status" value="1"/>
</dbReference>
<evidence type="ECO:0000256" key="2">
    <source>
        <dbReference type="ARBA" id="ARBA00022908"/>
    </source>
</evidence>
<dbReference type="Proteomes" id="UP000254968">
    <property type="component" value="Unassembled WGS sequence"/>
</dbReference>
<feature type="active site" description="O-(5'-phospho-DNA)-serine intermediate" evidence="6 7">
    <location>
        <position position="11"/>
    </location>
</feature>
<feature type="domain" description="Resolvase/invertase-type recombinase catalytic" evidence="8">
    <location>
        <begin position="3"/>
        <end position="139"/>
    </location>
</feature>
<evidence type="ECO:0000259" key="8">
    <source>
        <dbReference type="PROSITE" id="PS51736"/>
    </source>
</evidence>
<keyword evidence="10" id="KW-1185">Reference proteome</keyword>
<keyword evidence="2" id="KW-0229">DNA integration</keyword>
<accession>A0A378JR24</accession>
<evidence type="ECO:0000313" key="10">
    <source>
        <dbReference type="Proteomes" id="UP000254968"/>
    </source>
</evidence>
<comment type="similarity">
    <text evidence="1">Belongs to the site-specific recombinase resolvase family.</text>
</comment>
<dbReference type="GO" id="GO:0015074">
    <property type="term" value="P:DNA integration"/>
    <property type="evidence" value="ECO:0007669"/>
    <property type="project" value="UniProtKB-KW"/>
</dbReference>
<dbReference type="RefSeq" id="WP_115304265.1">
    <property type="nucleotide sequence ID" value="NZ_CAAAHO010000012.1"/>
</dbReference>
<dbReference type="InterPro" id="IPR006118">
    <property type="entry name" value="Recombinase_CS"/>
</dbReference>
<evidence type="ECO:0000313" key="9">
    <source>
        <dbReference type="EMBL" id="STX55650.1"/>
    </source>
</evidence>
<dbReference type="SUPFAM" id="SSF53041">
    <property type="entry name" value="Resolvase-like"/>
    <property type="match status" value="1"/>
</dbReference>
<dbReference type="SMART" id="SM00857">
    <property type="entry name" value="Resolvase"/>
    <property type="match status" value="1"/>
</dbReference>
<dbReference type="InterPro" id="IPR006120">
    <property type="entry name" value="Resolvase_HTH_dom"/>
</dbReference>
<protein>
    <submittedName>
        <fullName evidence="9">Transposase (Resolvase, DNA invertase)</fullName>
    </submittedName>
</protein>
<reference evidence="9 10" key="1">
    <citation type="submission" date="2018-06" db="EMBL/GenBank/DDBJ databases">
        <authorList>
            <consortium name="Pathogen Informatics"/>
            <person name="Doyle S."/>
        </authorList>
    </citation>
    <scope>NUCLEOTIDE SEQUENCE [LARGE SCALE GENOMIC DNA]</scope>
    <source>
        <strain evidence="9 10">NCTC13315</strain>
    </source>
</reference>
<dbReference type="AlphaFoldDB" id="A0A378JR24"/>
<dbReference type="OrthoDB" id="9797501at2"/>
<dbReference type="EMBL" id="UGNV01000004">
    <property type="protein sequence ID" value="STX55650.1"/>
    <property type="molecule type" value="Genomic_DNA"/>
</dbReference>
<keyword evidence="3" id="KW-0230">DNA invertase</keyword>
<evidence type="ECO:0000256" key="3">
    <source>
        <dbReference type="ARBA" id="ARBA00023100"/>
    </source>
</evidence>
<proteinExistence type="inferred from homology"/>
<dbReference type="SUPFAM" id="SSF46689">
    <property type="entry name" value="Homeodomain-like"/>
    <property type="match status" value="1"/>
</dbReference>
<dbReference type="GO" id="GO:0003677">
    <property type="term" value="F:DNA binding"/>
    <property type="evidence" value="ECO:0007669"/>
    <property type="project" value="UniProtKB-KW"/>
</dbReference>
<evidence type="ECO:0000256" key="5">
    <source>
        <dbReference type="ARBA" id="ARBA00023172"/>
    </source>
</evidence>
<dbReference type="Pfam" id="PF00239">
    <property type="entry name" value="Resolvase"/>
    <property type="match status" value="1"/>
</dbReference>
<dbReference type="PROSITE" id="PS00397">
    <property type="entry name" value="RECOMBINASES_1"/>
    <property type="match status" value="1"/>
</dbReference>